<feature type="domain" description="HTH dtxR-type" evidence="5">
    <location>
        <begin position="2"/>
        <end position="63"/>
    </location>
</feature>
<dbReference type="PROSITE" id="PS50944">
    <property type="entry name" value="HTH_DTXR"/>
    <property type="match status" value="1"/>
</dbReference>
<protein>
    <submittedName>
        <fullName evidence="6">DNA-binding protein</fullName>
    </submittedName>
</protein>
<dbReference type="PANTHER" id="PTHR33238:SF7">
    <property type="entry name" value="IRON-DEPENDENT TRANSCRIPTIONAL REGULATOR"/>
    <property type="match status" value="1"/>
</dbReference>
<dbReference type="PANTHER" id="PTHR33238">
    <property type="entry name" value="IRON (METAL) DEPENDENT REPRESSOR, DTXR FAMILY"/>
    <property type="match status" value="1"/>
</dbReference>
<dbReference type="GO" id="GO:0046983">
    <property type="term" value="F:protein dimerization activity"/>
    <property type="evidence" value="ECO:0007669"/>
    <property type="project" value="InterPro"/>
</dbReference>
<dbReference type="Gene3D" id="1.10.60.10">
    <property type="entry name" value="Iron dependent repressor, metal binding and dimerisation domain"/>
    <property type="match status" value="1"/>
</dbReference>
<dbReference type="Pfam" id="PF01325">
    <property type="entry name" value="Fe_dep_repress"/>
    <property type="match status" value="1"/>
</dbReference>
<evidence type="ECO:0000256" key="4">
    <source>
        <dbReference type="ARBA" id="ARBA00023163"/>
    </source>
</evidence>
<evidence type="ECO:0000259" key="5">
    <source>
        <dbReference type="PROSITE" id="PS50944"/>
    </source>
</evidence>
<dbReference type="GO" id="GO:0003700">
    <property type="term" value="F:DNA-binding transcription factor activity"/>
    <property type="evidence" value="ECO:0007669"/>
    <property type="project" value="InterPro"/>
</dbReference>
<organism evidence="6 7">
    <name type="scientific">Defluviitalea raffinosedens</name>
    <dbReference type="NCBI Taxonomy" id="1450156"/>
    <lineage>
        <taxon>Bacteria</taxon>
        <taxon>Bacillati</taxon>
        <taxon>Bacillota</taxon>
        <taxon>Clostridia</taxon>
        <taxon>Lachnospirales</taxon>
        <taxon>Defluviitaleaceae</taxon>
        <taxon>Defluviitalea</taxon>
    </lineage>
</organism>
<keyword evidence="2" id="KW-0805">Transcription regulation</keyword>
<dbReference type="InterPro" id="IPR036421">
    <property type="entry name" value="Fe_dep_repressor_sf"/>
</dbReference>
<evidence type="ECO:0000256" key="1">
    <source>
        <dbReference type="ARBA" id="ARBA00007871"/>
    </source>
</evidence>
<dbReference type="OrthoDB" id="9791355at2"/>
<comment type="caution">
    <text evidence="6">The sequence shown here is derived from an EMBL/GenBank/DDBJ whole genome shotgun (WGS) entry which is preliminary data.</text>
</comment>
<accession>A0A7C8HEN7</accession>
<dbReference type="InterPro" id="IPR022689">
    <property type="entry name" value="Iron_dep_repressor"/>
</dbReference>
<comment type="similarity">
    <text evidence="1">Belongs to the DtxR/MntR family.</text>
</comment>
<dbReference type="InterPro" id="IPR001367">
    <property type="entry name" value="Fe_dep_repressor"/>
</dbReference>
<keyword evidence="7" id="KW-1185">Reference proteome</keyword>
<gene>
    <name evidence="6" type="ORF">GND95_07395</name>
</gene>
<evidence type="ECO:0000313" key="7">
    <source>
        <dbReference type="Proteomes" id="UP000483018"/>
    </source>
</evidence>
<dbReference type="Pfam" id="PF02742">
    <property type="entry name" value="Fe_dep_repr_C"/>
    <property type="match status" value="1"/>
</dbReference>
<dbReference type="GO" id="GO:0046914">
    <property type="term" value="F:transition metal ion binding"/>
    <property type="evidence" value="ECO:0007669"/>
    <property type="project" value="InterPro"/>
</dbReference>
<dbReference type="Proteomes" id="UP000483018">
    <property type="component" value="Unassembled WGS sequence"/>
</dbReference>
<evidence type="ECO:0000313" key="6">
    <source>
        <dbReference type="EMBL" id="KAE9634490.1"/>
    </source>
</evidence>
<dbReference type="EMBL" id="WSLF01000005">
    <property type="protein sequence ID" value="KAE9634490.1"/>
    <property type="molecule type" value="Genomic_DNA"/>
</dbReference>
<proteinExistence type="inferred from homology"/>
<dbReference type="AlphaFoldDB" id="A0A7C8HEN7"/>
<dbReference type="InterPro" id="IPR022687">
    <property type="entry name" value="HTH_DTXR"/>
</dbReference>
<dbReference type="InterPro" id="IPR036388">
    <property type="entry name" value="WH-like_DNA-bd_sf"/>
</dbReference>
<dbReference type="Gene3D" id="1.10.10.10">
    <property type="entry name" value="Winged helix-like DNA-binding domain superfamily/Winged helix DNA-binding domain"/>
    <property type="match status" value="1"/>
</dbReference>
<evidence type="ECO:0000256" key="3">
    <source>
        <dbReference type="ARBA" id="ARBA00023125"/>
    </source>
</evidence>
<dbReference type="SUPFAM" id="SSF46785">
    <property type="entry name" value="Winged helix' DNA-binding domain"/>
    <property type="match status" value="1"/>
</dbReference>
<keyword evidence="3 6" id="KW-0238">DNA-binding</keyword>
<dbReference type="SMART" id="SM00529">
    <property type="entry name" value="HTH_DTXR"/>
    <property type="match status" value="1"/>
</dbReference>
<sequence>MLSPSLQDYLEEMYRLSTKIDEIRVSDIAQILDVSLPSVVKALHKLSNRGYVVYQPYESIKLTEKGIYEGRFLVQRNQLLKDFLTVLNTSSDIDKEAESMEHYLSFSTIQAIEKFVHFMKENPDVQRRYDEFYKMQKEEYLFSDQPR</sequence>
<dbReference type="GO" id="GO:0003677">
    <property type="term" value="F:DNA binding"/>
    <property type="evidence" value="ECO:0007669"/>
    <property type="project" value="UniProtKB-KW"/>
</dbReference>
<dbReference type="RefSeq" id="WP_158740219.1">
    <property type="nucleotide sequence ID" value="NZ_WSLF01000005.1"/>
</dbReference>
<evidence type="ECO:0000256" key="2">
    <source>
        <dbReference type="ARBA" id="ARBA00023015"/>
    </source>
</evidence>
<dbReference type="InterPro" id="IPR050536">
    <property type="entry name" value="DtxR_MntR_Metal-Reg"/>
</dbReference>
<keyword evidence="4" id="KW-0804">Transcription</keyword>
<reference evidence="6 7" key="1">
    <citation type="submission" date="2019-12" db="EMBL/GenBank/DDBJ databases">
        <title>Defluviitalea raffinosedens, isolated from a biogas fermenter, genome sequencing and characterization.</title>
        <authorList>
            <person name="Rettenmaier R."/>
            <person name="Schneider M."/>
            <person name="Neuhaus K."/>
            <person name="Liebl W."/>
            <person name="Zverlov V."/>
        </authorList>
    </citation>
    <scope>NUCLEOTIDE SEQUENCE [LARGE SCALE GENOMIC DNA]</scope>
    <source>
        <strain evidence="6 7">249c-K6</strain>
    </source>
</reference>
<dbReference type="InterPro" id="IPR036390">
    <property type="entry name" value="WH_DNA-bd_sf"/>
</dbReference>
<name>A0A7C8HEN7_9FIRM</name>